<accession>A0ACC3BX21</accession>
<keyword evidence="2" id="KW-1185">Reference proteome</keyword>
<sequence>MEDGGVTARAYLSMSPISSAASPTRPCPRLSGVAQPQHGAGDRSTSGGPLATPHPTPPLRCSSGKQPPRAAAHSTWSASLQPTLVVGWRRHRRRRRQDRLGRAVVVLAGGGGAPLPPAHGRCHPVRPGAHNLDHRRRAQRVGPRARVAARVLARVKGRASCARVGARRVGVNARARGHRRRGGGGGRNGSSSGNGDRGGGAEEAHGEKGGAESVQRGSGGGRVEEGGRVGKWEQGGR</sequence>
<comment type="caution">
    <text evidence="1">The sequence shown here is derived from an EMBL/GenBank/DDBJ whole genome shotgun (WGS) entry which is preliminary data.</text>
</comment>
<dbReference type="EMBL" id="CM020618">
    <property type="protein sequence ID" value="KAK1862077.1"/>
    <property type="molecule type" value="Genomic_DNA"/>
</dbReference>
<protein>
    <submittedName>
        <fullName evidence="1">Uncharacterized protein</fullName>
    </submittedName>
</protein>
<name>A0ACC3BX21_PYRYE</name>
<evidence type="ECO:0000313" key="1">
    <source>
        <dbReference type="EMBL" id="KAK1862077.1"/>
    </source>
</evidence>
<proteinExistence type="predicted"/>
<organism evidence="1 2">
    <name type="scientific">Pyropia yezoensis</name>
    <name type="common">Susabi-nori</name>
    <name type="synonym">Porphyra yezoensis</name>
    <dbReference type="NCBI Taxonomy" id="2788"/>
    <lineage>
        <taxon>Eukaryota</taxon>
        <taxon>Rhodophyta</taxon>
        <taxon>Bangiophyceae</taxon>
        <taxon>Bangiales</taxon>
        <taxon>Bangiaceae</taxon>
        <taxon>Pyropia</taxon>
    </lineage>
</organism>
<reference evidence="1" key="1">
    <citation type="submission" date="2019-11" db="EMBL/GenBank/DDBJ databases">
        <title>Nori genome reveals adaptations in red seaweeds to the harsh intertidal environment.</title>
        <authorList>
            <person name="Wang D."/>
            <person name="Mao Y."/>
        </authorList>
    </citation>
    <scope>NUCLEOTIDE SEQUENCE</scope>
    <source>
        <tissue evidence="1">Gametophyte</tissue>
    </source>
</reference>
<dbReference type="Proteomes" id="UP000798662">
    <property type="component" value="Chromosome 1"/>
</dbReference>
<evidence type="ECO:0000313" key="2">
    <source>
        <dbReference type="Proteomes" id="UP000798662"/>
    </source>
</evidence>
<gene>
    <name evidence="1" type="ORF">I4F81_004653</name>
</gene>